<name>A0ABX9RFL4_9ACTN</name>
<dbReference type="PROSITE" id="PS51257">
    <property type="entry name" value="PROKAR_LIPOPROTEIN"/>
    <property type="match status" value="1"/>
</dbReference>
<dbReference type="EMBL" id="RAZS01000003">
    <property type="protein sequence ID" value="RKN21276.1"/>
    <property type="molecule type" value="Genomic_DNA"/>
</dbReference>
<gene>
    <name evidence="2" type="ORF">D7147_10920</name>
</gene>
<sequence>MRFTRTDAPARRRLPAQARKGVLLLSALAGLMACTDASGPAAPSGSPGGTATSAAAPSAPAHPSSGSAPAATRSPARFDKALHDELIGMFRRDQAERNGEPVAESDQTRTARLKEIIAEHGWPTIDLVGADGEDAAWTIAQHSDLDPAFQQQAVELLRSAVAVGQASPGNLAYLEDRVAAARGEPQTYGTQVRCGPDGPVPATPIHDQAGLDARRATAGLPPFATYLAELAAVCAEDDG</sequence>
<dbReference type="Proteomes" id="UP000271548">
    <property type="component" value="Unassembled WGS sequence"/>
</dbReference>
<evidence type="ECO:0000313" key="3">
    <source>
        <dbReference type="Proteomes" id="UP000271548"/>
    </source>
</evidence>
<organism evidence="2 3">
    <name type="scientific">Micromonospora musae</name>
    <dbReference type="NCBI Taxonomy" id="1894970"/>
    <lineage>
        <taxon>Bacteria</taxon>
        <taxon>Bacillati</taxon>
        <taxon>Actinomycetota</taxon>
        <taxon>Actinomycetes</taxon>
        <taxon>Micromonosporales</taxon>
        <taxon>Micromonosporaceae</taxon>
        <taxon>Micromonospora</taxon>
    </lineage>
</organism>
<keyword evidence="3" id="KW-1185">Reference proteome</keyword>
<accession>A0ABX9RFL4</accession>
<feature type="region of interest" description="Disordered" evidence="1">
    <location>
        <begin position="38"/>
        <end position="74"/>
    </location>
</feature>
<proteinExistence type="predicted"/>
<reference evidence="2 3" key="1">
    <citation type="submission" date="2018-09" db="EMBL/GenBank/DDBJ databases">
        <title>Micromonospora sp. nov. MS1-9, isolated from a root of Musa sp.</title>
        <authorList>
            <person name="Kuncharoen N."/>
            <person name="Kudo T."/>
            <person name="Ohkuma M."/>
            <person name="Yuki M."/>
            <person name="Tanasupawat S."/>
        </authorList>
    </citation>
    <scope>NUCLEOTIDE SEQUENCE [LARGE SCALE GENOMIC DNA]</scope>
    <source>
        <strain evidence="2 3">NGC1-4</strain>
    </source>
</reference>
<evidence type="ECO:0000256" key="1">
    <source>
        <dbReference type="SAM" id="MobiDB-lite"/>
    </source>
</evidence>
<dbReference type="Pfam" id="PF20329">
    <property type="entry name" value="DUF6624"/>
    <property type="match status" value="1"/>
</dbReference>
<dbReference type="RefSeq" id="WP_120676314.1">
    <property type="nucleotide sequence ID" value="NZ_RAZS01000003.1"/>
</dbReference>
<evidence type="ECO:0008006" key="4">
    <source>
        <dbReference type="Google" id="ProtNLM"/>
    </source>
</evidence>
<protein>
    <recommendedName>
        <fullName evidence="4">Lipoprotein</fullName>
    </recommendedName>
</protein>
<evidence type="ECO:0000313" key="2">
    <source>
        <dbReference type="EMBL" id="RKN21276.1"/>
    </source>
</evidence>
<comment type="caution">
    <text evidence="2">The sequence shown here is derived from an EMBL/GenBank/DDBJ whole genome shotgun (WGS) entry which is preliminary data.</text>
</comment>
<feature type="compositionally biased region" description="Low complexity" evidence="1">
    <location>
        <begin position="38"/>
        <end position="72"/>
    </location>
</feature>
<dbReference type="InterPro" id="IPR046732">
    <property type="entry name" value="DUF6624"/>
</dbReference>